<dbReference type="STRING" id="515849.B2APF9"/>
<dbReference type="EMBL" id="CU633876">
    <property type="protein sequence ID" value="CAP65876.1"/>
    <property type="molecule type" value="Genomic_DNA"/>
</dbReference>
<dbReference type="OrthoDB" id="3800077at2759"/>
<keyword evidence="4" id="KW-1185">Reference proteome</keyword>
<gene>
    <name evidence="2" type="ORF">PODANS_5_10835</name>
</gene>
<dbReference type="AlphaFoldDB" id="B2APF9"/>
<reference evidence="2 4" key="1">
    <citation type="journal article" date="2008" name="Genome Biol.">
        <title>The genome sequence of the model ascomycete fungus Podospora anserina.</title>
        <authorList>
            <person name="Espagne E."/>
            <person name="Lespinet O."/>
            <person name="Malagnac F."/>
            <person name="Da Silva C."/>
            <person name="Jaillon O."/>
            <person name="Porcel B.M."/>
            <person name="Couloux A."/>
            <person name="Aury J.-M."/>
            <person name="Segurens B."/>
            <person name="Poulain J."/>
            <person name="Anthouard V."/>
            <person name="Grossetete S."/>
            <person name="Khalili H."/>
            <person name="Coppin E."/>
            <person name="Dequard-Chablat M."/>
            <person name="Picard M."/>
            <person name="Contamine V."/>
            <person name="Arnaise S."/>
            <person name="Bourdais A."/>
            <person name="Berteaux-Lecellier V."/>
            <person name="Gautheret D."/>
            <person name="de Vries R.P."/>
            <person name="Battaglia E."/>
            <person name="Coutinho P.M."/>
            <person name="Danchin E.G.J."/>
            <person name="Henrissat B."/>
            <person name="El Khoury R."/>
            <person name="Sainsard-Chanet A."/>
            <person name="Boivin A."/>
            <person name="Pinan-Lucarre B."/>
            <person name="Sellem C.H."/>
            <person name="Debuchy R."/>
            <person name="Wincker P."/>
            <person name="Weissenbach J."/>
            <person name="Silar P."/>
        </authorList>
    </citation>
    <scope>NUCLEOTIDE SEQUENCE [LARGE SCALE GENOMIC DNA]</scope>
    <source>
        <strain evidence="4">S / ATCC MYA-4624 / DSM 980 / FGSC 10383</strain>
        <strain evidence="2">S mat+</strain>
    </source>
</reference>
<reference evidence="4" key="3">
    <citation type="journal article" date="2014" name="Genetics">
        <title>Maintaining two mating types: Structure of the mating type locus and its role in heterokaryosis in Podospora anserina.</title>
        <authorList>
            <person name="Grognet P."/>
            <person name="Bidard F."/>
            <person name="Kuchly C."/>
            <person name="Tong L.C.H."/>
            <person name="Coppin E."/>
            <person name="Benkhali J.A."/>
            <person name="Couloux A."/>
            <person name="Wincker P."/>
            <person name="Debuchy R."/>
            <person name="Silar P."/>
        </authorList>
    </citation>
    <scope>GENOME REANNOTATION</scope>
    <source>
        <strain evidence="4">S / ATCC MYA-4624 / DSM 980 / FGSC 10383</strain>
    </source>
</reference>
<sequence>MAHQSPPMQPPAQRPSPLPFDDQPGLEVVPHDYLPEVRPEEEPKFYLVPAQHQAQKAHLSEDFPQAVDSNGELDVGSPTSTEKGTLPVSKSYQRAGDDNSNAVLNSRPETIRQGSKLSAVGWRKANGDVERFLFYLDPQGRVRRSRSITGPGSSTSIWEEQPVLDLKATNGTSLAATIALDGRAYNPQTVLFYEEDTKVFAAVINETIQPNIQTESFSGGYGRDIGDFTMASGASLGSYWPYVVTQHESGHIIQNDLALRRGLVPSSGHDWYVKNLTIAAYEGTSLCIVPTSTNFTKIRDYEAYGVVYQKPNQGIALHYPAFGPGTNESVQRDQVPEIFPLEYVFPPQAPMAAFAVAQNDNDDEGPVNIYLIIKSYTSGTFSVWFTENSSYWMEESPAVFQNVDEDSDIACSSLAVTNSDWEEQEVPLAPDNVRCYFQRNGTVVEVSFEGSGWTEIGVVPIP</sequence>
<dbReference type="SUPFAM" id="SSF89372">
    <property type="entry name" value="Fucose-specific lectin"/>
    <property type="match status" value="1"/>
</dbReference>
<feature type="region of interest" description="Disordered" evidence="1">
    <location>
        <begin position="1"/>
        <end position="29"/>
    </location>
</feature>
<evidence type="ECO:0000256" key="1">
    <source>
        <dbReference type="SAM" id="MobiDB-lite"/>
    </source>
</evidence>
<reference evidence="3" key="4">
    <citation type="submission" date="2015-04" db="EMBL/GenBank/DDBJ databases">
        <title>Maintaining two mating types: Structure of the mating type locus and its role in heterokaryosis in Podospora anserina.</title>
        <authorList>
            <person name="Grognet P."/>
            <person name="Bidard F."/>
            <person name="Kuchly C."/>
            <person name="Chan Ho Tong L."/>
            <person name="Coppin E."/>
            <person name="Ait Benkhali J."/>
            <person name="Couloux A."/>
            <person name="Wincker P."/>
            <person name="Debuchy R."/>
            <person name="Silar P."/>
        </authorList>
    </citation>
    <scope>NUCLEOTIDE SEQUENCE</scope>
</reference>
<dbReference type="GeneID" id="6189890"/>
<dbReference type="Proteomes" id="UP000001197">
    <property type="component" value="Chromosome 5"/>
</dbReference>
<dbReference type="Gene3D" id="2.120.10.70">
    <property type="entry name" value="Fucose-specific lectin"/>
    <property type="match status" value="1"/>
</dbReference>
<dbReference type="VEuPathDB" id="FungiDB:PODANS_5_10835"/>
<accession>B2APF9</accession>
<protein>
    <submittedName>
        <fullName evidence="2">Podospora anserina S mat+ genomic DNA chromosome 5, supercontig 10</fullName>
    </submittedName>
</protein>
<dbReference type="KEGG" id="pan:PODANSg2660"/>
<proteinExistence type="predicted"/>
<evidence type="ECO:0000313" key="2">
    <source>
        <dbReference type="EMBL" id="CAP65876.1"/>
    </source>
</evidence>
<feature type="compositionally biased region" description="Polar residues" evidence="1">
    <location>
        <begin position="77"/>
        <end position="104"/>
    </location>
</feature>
<dbReference type="eggNOG" id="ENOG502RQXA">
    <property type="taxonomic scope" value="Eukaryota"/>
</dbReference>
<feature type="compositionally biased region" description="Pro residues" evidence="1">
    <location>
        <begin position="7"/>
        <end position="18"/>
    </location>
</feature>
<name>B2APF9_PODAN</name>
<evidence type="ECO:0000313" key="4">
    <source>
        <dbReference type="Proteomes" id="UP000001197"/>
    </source>
</evidence>
<feature type="region of interest" description="Disordered" evidence="1">
    <location>
        <begin position="66"/>
        <end position="104"/>
    </location>
</feature>
<reference evidence="2" key="2">
    <citation type="submission" date="2008-07" db="EMBL/GenBank/DDBJ databases">
        <authorList>
            <person name="Genoscope - CEA"/>
        </authorList>
    </citation>
    <scope>NUCLEOTIDE SEQUENCE</scope>
    <source>
        <strain evidence="2">S mat+</strain>
    </source>
</reference>
<dbReference type="RefSeq" id="XP_001905633.1">
    <property type="nucleotide sequence ID" value="XM_001905598.1"/>
</dbReference>
<dbReference type="EMBL" id="FO904940">
    <property type="protein sequence ID" value="CDP30262.1"/>
    <property type="molecule type" value="Genomic_DNA"/>
</dbReference>
<dbReference type="HOGENOM" id="CLU_591997_0_0_1"/>
<organism evidence="2">
    <name type="scientific">Podospora anserina (strain S / ATCC MYA-4624 / DSM 980 / FGSC 10383)</name>
    <name type="common">Pleurage anserina</name>
    <dbReference type="NCBI Taxonomy" id="515849"/>
    <lineage>
        <taxon>Eukaryota</taxon>
        <taxon>Fungi</taxon>
        <taxon>Dikarya</taxon>
        <taxon>Ascomycota</taxon>
        <taxon>Pezizomycotina</taxon>
        <taxon>Sordariomycetes</taxon>
        <taxon>Sordariomycetidae</taxon>
        <taxon>Sordariales</taxon>
        <taxon>Podosporaceae</taxon>
        <taxon>Podospora</taxon>
        <taxon>Podospora anserina</taxon>
    </lineage>
</organism>
<evidence type="ECO:0000313" key="3">
    <source>
        <dbReference type="EMBL" id="CDP30262.1"/>
    </source>
</evidence>